<name>A0A011P4M9_9PROT</name>
<sequence length="559" mass="61379">MSKPITPQMPFVWPEPRVSAGVGRYEANLPFEVAARAACSVFGVVSAIDARAVNWMEGYLADNAETMLRLVISIHPTCRTSESDLQNLLRLVERHGDRAAFKVFPEASLLDRSSNLLCLCGLDGDGAVSVGPTENMGFAPASPSQANLASVVTAATFEACRKWFDYLWGIAGPLRPDVATSMPNLVLPEGDVEAARLWEDYRRRCLGHESATEPPVRAVVDPESGEVVLVDQNNEALPSPTESIGVPKLDPLSEYVARVFELGALVSVDKLSRIPPLEAPVKPEWFGVDSFRQTGMVRAQTSIKVAPFDEATLKKIDRLRRVSGELLPRYSFALADGVRWMPKQAIPLFEAALTAANDDAKKLLGETVGDDIQAFLGSQRERIRNDAQRMYEAYHPGGKIPDNAVTNILDELKVRLGKTKADKLIPKVAYSPVAFNPSQKSEWSSPWGQAFALLKGIAEFPREAMTNRFFWQGIRTDEDALIKAMNVAGDYLVDEYGGRKAKQRAELELGLIKQLEDTSGDALAKCRALWTLITSGKEDAVVALVEDPATKQQEIAIRE</sequence>
<evidence type="ECO:0000313" key="1">
    <source>
        <dbReference type="EMBL" id="EXI82571.1"/>
    </source>
</evidence>
<dbReference type="EMBL" id="JEMX01000010">
    <property type="protein sequence ID" value="EXI82571.1"/>
    <property type="molecule type" value="Genomic_DNA"/>
</dbReference>
<dbReference type="Proteomes" id="UP000021816">
    <property type="component" value="Unassembled WGS sequence"/>
</dbReference>
<protein>
    <submittedName>
        <fullName evidence="1">Uncharacterized protein</fullName>
    </submittedName>
</protein>
<organism evidence="1 2">
    <name type="scientific">Candidatus Accumulibacter appositus</name>
    <dbReference type="NCBI Taxonomy" id="1454003"/>
    <lineage>
        <taxon>Bacteria</taxon>
        <taxon>Pseudomonadati</taxon>
        <taxon>Pseudomonadota</taxon>
        <taxon>Betaproteobacteria</taxon>
        <taxon>Candidatus Accumulibacter</taxon>
    </lineage>
</organism>
<proteinExistence type="predicted"/>
<dbReference type="PATRIC" id="fig|1454003.3.peg.364"/>
<comment type="caution">
    <text evidence="1">The sequence shown here is derived from an EMBL/GenBank/DDBJ whole genome shotgun (WGS) entry which is preliminary data.</text>
</comment>
<gene>
    <name evidence="1" type="ORF">AW10_00357</name>
</gene>
<evidence type="ECO:0000313" key="2">
    <source>
        <dbReference type="Proteomes" id="UP000021816"/>
    </source>
</evidence>
<dbReference type="STRING" id="1454003.AW10_00357"/>
<accession>A0A011P4M9</accession>
<reference evidence="1 2" key="1">
    <citation type="submission" date="2014-02" db="EMBL/GenBank/DDBJ databases">
        <title>Expanding our view of genomic diversity in Candidatus Accumulibacter clades.</title>
        <authorList>
            <person name="Skennerton C.T."/>
            <person name="Barr J.J."/>
            <person name="Slater F.R."/>
            <person name="Bond P.L."/>
            <person name="Tyson G.W."/>
        </authorList>
    </citation>
    <scope>NUCLEOTIDE SEQUENCE [LARGE SCALE GENOMIC DNA]</scope>
    <source>
        <strain evidence="2">BA-92</strain>
    </source>
</reference>
<dbReference type="AlphaFoldDB" id="A0A011P4M9"/>